<name>A0A6A4PSF9_LUPAL</name>
<dbReference type="PANTHER" id="PTHR32278">
    <property type="entry name" value="F-BOX DOMAIN-CONTAINING PROTEIN"/>
    <property type="match status" value="1"/>
</dbReference>
<dbReference type="Pfam" id="PF14299">
    <property type="entry name" value="PP2"/>
    <property type="match status" value="1"/>
</dbReference>
<organism evidence="1 2">
    <name type="scientific">Lupinus albus</name>
    <name type="common">White lupine</name>
    <name type="synonym">Lupinus termis</name>
    <dbReference type="NCBI Taxonomy" id="3870"/>
    <lineage>
        <taxon>Eukaryota</taxon>
        <taxon>Viridiplantae</taxon>
        <taxon>Streptophyta</taxon>
        <taxon>Embryophyta</taxon>
        <taxon>Tracheophyta</taxon>
        <taxon>Spermatophyta</taxon>
        <taxon>Magnoliopsida</taxon>
        <taxon>eudicotyledons</taxon>
        <taxon>Gunneridae</taxon>
        <taxon>Pentapetalae</taxon>
        <taxon>rosids</taxon>
        <taxon>fabids</taxon>
        <taxon>Fabales</taxon>
        <taxon>Fabaceae</taxon>
        <taxon>Papilionoideae</taxon>
        <taxon>50 kb inversion clade</taxon>
        <taxon>genistoids sensu lato</taxon>
        <taxon>core genistoids</taxon>
        <taxon>Genisteae</taxon>
        <taxon>Lupinus</taxon>
    </lineage>
</organism>
<protein>
    <submittedName>
        <fullName evidence="1">Putative phloem protein</fullName>
    </submittedName>
</protein>
<dbReference type="InterPro" id="IPR025886">
    <property type="entry name" value="PP2-like"/>
</dbReference>
<dbReference type="PANTHER" id="PTHR32278:SF2">
    <property type="entry name" value="PROTEIN PHLOEM PROTEIN 2-LIKE A9"/>
    <property type="match status" value="1"/>
</dbReference>
<evidence type="ECO:0000313" key="1">
    <source>
        <dbReference type="EMBL" id="KAE9604478.1"/>
    </source>
</evidence>
<evidence type="ECO:0000313" key="2">
    <source>
        <dbReference type="Proteomes" id="UP000447434"/>
    </source>
</evidence>
<dbReference type="AlphaFoldDB" id="A0A6A4PSF9"/>
<accession>A0A6A4PSF9</accession>
<gene>
    <name evidence="1" type="ORF">Lalb_Chr11g0072291</name>
</gene>
<comment type="caution">
    <text evidence="1">The sequence shown here is derived from an EMBL/GenBank/DDBJ whole genome shotgun (WGS) entry which is preliminary data.</text>
</comment>
<dbReference type="OrthoDB" id="2107747at2759"/>
<dbReference type="Proteomes" id="UP000447434">
    <property type="component" value="Chromosome 11"/>
</dbReference>
<keyword evidence="2" id="KW-1185">Reference proteome</keyword>
<sequence>MPFKKPHHTIDPHYIFQQIKCMQESGGYLIKPRGLNIIWGNDPRYWNVQDNVAELIQVSWLEVSGSVPVTKGKKYKIKFHVRVKEDGFGWKNTQVLVMAKVGRRGNYQFMQTTLKSDGNELTIPFEKDLEINVEHDAFDTNLHFGLYEVWSGKWKGGLEIFKAEVIPV</sequence>
<dbReference type="EMBL" id="WOCE01000011">
    <property type="protein sequence ID" value="KAE9604478.1"/>
    <property type="molecule type" value="Genomic_DNA"/>
</dbReference>
<reference evidence="2" key="1">
    <citation type="journal article" date="2020" name="Nat. Commun.">
        <title>Genome sequence of the cluster root forming white lupin.</title>
        <authorList>
            <person name="Hufnagel B."/>
            <person name="Marques A."/>
            <person name="Soriano A."/>
            <person name="Marques L."/>
            <person name="Divol F."/>
            <person name="Doumas P."/>
            <person name="Sallet E."/>
            <person name="Mancinotti D."/>
            <person name="Carrere S."/>
            <person name="Marande W."/>
            <person name="Arribat S."/>
            <person name="Keller J."/>
            <person name="Huneau C."/>
            <person name="Blein T."/>
            <person name="Aime D."/>
            <person name="Laguerre M."/>
            <person name="Taylor J."/>
            <person name="Schubert V."/>
            <person name="Nelson M."/>
            <person name="Geu-Flores F."/>
            <person name="Crespi M."/>
            <person name="Gallardo-Guerrero K."/>
            <person name="Delaux P.-M."/>
            <person name="Salse J."/>
            <person name="Berges H."/>
            <person name="Guyot R."/>
            <person name="Gouzy J."/>
            <person name="Peret B."/>
        </authorList>
    </citation>
    <scope>NUCLEOTIDE SEQUENCE [LARGE SCALE GENOMIC DNA]</scope>
    <source>
        <strain evidence="2">cv. Amiga</strain>
    </source>
</reference>
<proteinExistence type="predicted"/>